<sequence length="55" mass="6644">MVRVVCGSVCSNLDSSFRLEGSIPFSAYIFVFYKFYIFYFWNKRPYFLIKTYQNS</sequence>
<name>A0ACB0XTE9_MELEN</name>
<evidence type="ECO:0000313" key="2">
    <source>
        <dbReference type="Proteomes" id="UP001497535"/>
    </source>
</evidence>
<dbReference type="Proteomes" id="UP001497535">
    <property type="component" value="Unassembled WGS sequence"/>
</dbReference>
<protein>
    <submittedName>
        <fullName evidence="1">Uncharacterized protein</fullName>
    </submittedName>
</protein>
<comment type="caution">
    <text evidence="1">The sequence shown here is derived from an EMBL/GenBank/DDBJ whole genome shotgun (WGS) entry which is preliminary data.</text>
</comment>
<accession>A0ACB0XTE9</accession>
<gene>
    <name evidence="1" type="ORF">MENTE1834_LOCUS3426</name>
</gene>
<organism evidence="1 2">
    <name type="scientific">Meloidogyne enterolobii</name>
    <name type="common">Root-knot nematode worm</name>
    <name type="synonym">Meloidogyne mayaguensis</name>
    <dbReference type="NCBI Taxonomy" id="390850"/>
    <lineage>
        <taxon>Eukaryota</taxon>
        <taxon>Metazoa</taxon>
        <taxon>Ecdysozoa</taxon>
        <taxon>Nematoda</taxon>
        <taxon>Chromadorea</taxon>
        <taxon>Rhabditida</taxon>
        <taxon>Tylenchina</taxon>
        <taxon>Tylenchomorpha</taxon>
        <taxon>Tylenchoidea</taxon>
        <taxon>Meloidogynidae</taxon>
        <taxon>Meloidogyninae</taxon>
        <taxon>Meloidogyne</taxon>
    </lineage>
</organism>
<proteinExistence type="predicted"/>
<keyword evidence="2" id="KW-1185">Reference proteome</keyword>
<reference evidence="1" key="1">
    <citation type="submission" date="2023-11" db="EMBL/GenBank/DDBJ databases">
        <authorList>
            <person name="Poullet M."/>
        </authorList>
    </citation>
    <scope>NUCLEOTIDE SEQUENCE</scope>
    <source>
        <strain evidence="1">E1834</strain>
    </source>
</reference>
<dbReference type="EMBL" id="CAVMJV010000003">
    <property type="protein sequence ID" value="CAK5017115.1"/>
    <property type="molecule type" value="Genomic_DNA"/>
</dbReference>
<evidence type="ECO:0000313" key="1">
    <source>
        <dbReference type="EMBL" id="CAK5017115.1"/>
    </source>
</evidence>